<keyword evidence="6" id="KW-0997">Cell inner membrane</keyword>
<dbReference type="InterPro" id="IPR017871">
    <property type="entry name" value="ABC_transporter-like_CS"/>
</dbReference>
<sequence length="568" mass="61744">MKALRIKHSFAGALGVLAMLALQQPAMAAGLDGVQVLDGFKELAGYVGSPFLLGGAWLAVKITLIAMAIGLALGLGLALMRLSRFKALSSAAWGYIWFVRGTPQLLQLVFIFDALPLIGLRFDEFTTAVIGFALNEAAFSAELFRAGILSVNRSQSTAAAALGMGPLLTLRRIILPQSMRAIIPGLANDTIGMLKLTSIASVIFVNELTFRSQQIVGQNFKFFTVFGAAAVIYLFLTSGISVLQVWLERMFDHERDRKIAFSWFGLRVSTRDAKPVEAPIALPVAAQETEANDHAWIGTLLPADSRTPRRADEPFVACRNVWKSYAKREILRGVDLSIAHGEVVVILGPSGSGKSTLLKLINHLEPLDWGTIKVDSQYVGYREVPGGGGTVRPVHNLARARAEARVGMVFQHFNLFSHLSALENIVEAQRQVYDVPRAEAEALGRDLLKSVGLAAHADFLPHRLSGGQQQRVAIARALAIKPKLMLFDEPTSALDPELVGEVLGVMRGLADAGMTMVVVTHEIRFARDVADRVVFMDGGEVIEQGTPQQVIDNPTHERTRKFLNVVAS</sequence>
<keyword evidence="10 12" id="KW-1133">Transmembrane helix</keyword>
<reference evidence="16 17" key="1">
    <citation type="submission" date="2020-04" db="EMBL/GenBank/DDBJ databases">
        <authorList>
            <person name="De Canck E."/>
        </authorList>
    </citation>
    <scope>NUCLEOTIDE SEQUENCE [LARGE SCALE GENOMIC DNA]</scope>
    <source>
        <strain evidence="16 17">LMG 29739</strain>
    </source>
</reference>
<keyword evidence="4 12" id="KW-0813">Transport</keyword>
<dbReference type="Gene3D" id="1.10.3720.10">
    <property type="entry name" value="MetI-like"/>
    <property type="match status" value="1"/>
</dbReference>
<accession>A0A6J5E3F2</accession>
<evidence type="ECO:0000256" key="1">
    <source>
        <dbReference type="ARBA" id="ARBA00004202"/>
    </source>
</evidence>
<dbReference type="PROSITE" id="PS50928">
    <property type="entry name" value="ABC_TM1"/>
    <property type="match status" value="1"/>
</dbReference>
<keyword evidence="7 12" id="KW-0812">Transmembrane</keyword>
<dbReference type="InterPro" id="IPR000515">
    <property type="entry name" value="MetI-like"/>
</dbReference>
<evidence type="ECO:0000256" key="9">
    <source>
        <dbReference type="ARBA" id="ARBA00022840"/>
    </source>
</evidence>
<dbReference type="EMBL" id="CADIKF010000026">
    <property type="protein sequence ID" value="CAB3760507.1"/>
    <property type="molecule type" value="Genomic_DNA"/>
</dbReference>
<gene>
    <name evidence="16" type="primary">btuD_14</name>
    <name evidence="16" type="ORF">LMG29739_03411</name>
</gene>
<dbReference type="RefSeq" id="WP_175112110.1">
    <property type="nucleotide sequence ID" value="NZ_CADIKF010000026.1"/>
</dbReference>
<evidence type="ECO:0000256" key="13">
    <source>
        <dbReference type="SAM" id="SignalP"/>
    </source>
</evidence>
<evidence type="ECO:0000256" key="12">
    <source>
        <dbReference type="RuleBase" id="RU363032"/>
    </source>
</evidence>
<feature type="domain" description="ABC transmembrane type-1" evidence="15">
    <location>
        <begin position="56"/>
        <end position="244"/>
    </location>
</feature>
<dbReference type="InterPro" id="IPR050086">
    <property type="entry name" value="MetN_ABC_transporter-like"/>
</dbReference>
<dbReference type="NCBIfam" id="TIGR01726">
    <property type="entry name" value="HEQRo_perm_3TM"/>
    <property type="match status" value="1"/>
</dbReference>
<evidence type="ECO:0000259" key="14">
    <source>
        <dbReference type="PROSITE" id="PS50893"/>
    </source>
</evidence>
<evidence type="ECO:0000313" key="17">
    <source>
        <dbReference type="Proteomes" id="UP000494329"/>
    </source>
</evidence>
<dbReference type="PANTHER" id="PTHR43166:SF35">
    <property type="entry name" value="L-CYSTINE IMPORT ATP-BINDING PROTEIN TCYN"/>
    <property type="match status" value="1"/>
</dbReference>
<evidence type="ECO:0000259" key="15">
    <source>
        <dbReference type="PROSITE" id="PS50928"/>
    </source>
</evidence>
<protein>
    <submittedName>
        <fullName evidence="16">Vitamin B12 import ATP-binding protein BtuD</fullName>
    </submittedName>
</protein>
<dbReference type="InterPro" id="IPR035906">
    <property type="entry name" value="MetI-like_sf"/>
</dbReference>
<evidence type="ECO:0000256" key="6">
    <source>
        <dbReference type="ARBA" id="ARBA00022519"/>
    </source>
</evidence>
<evidence type="ECO:0000256" key="7">
    <source>
        <dbReference type="ARBA" id="ARBA00022692"/>
    </source>
</evidence>
<evidence type="ECO:0000256" key="3">
    <source>
        <dbReference type="ARBA" id="ARBA00010072"/>
    </source>
</evidence>
<dbReference type="Pfam" id="PF00005">
    <property type="entry name" value="ABC_tran"/>
    <property type="match status" value="1"/>
</dbReference>
<keyword evidence="9 16" id="KW-0067">ATP-binding</keyword>
<evidence type="ECO:0000256" key="11">
    <source>
        <dbReference type="ARBA" id="ARBA00023136"/>
    </source>
</evidence>
<keyword evidence="17" id="KW-1185">Reference proteome</keyword>
<dbReference type="CDD" id="cd03262">
    <property type="entry name" value="ABC_HisP_GlnQ"/>
    <property type="match status" value="1"/>
</dbReference>
<dbReference type="InterPro" id="IPR003593">
    <property type="entry name" value="AAA+_ATPase"/>
</dbReference>
<dbReference type="InterPro" id="IPR003439">
    <property type="entry name" value="ABC_transporter-like_ATP-bd"/>
</dbReference>
<feature type="signal peptide" evidence="13">
    <location>
        <begin position="1"/>
        <end position="28"/>
    </location>
</feature>
<feature type="domain" description="ABC transporter" evidence="14">
    <location>
        <begin position="316"/>
        <end position="563"/>
    </location>
</feature>
<dbReference type="GO" id="GO:0005524">
    <property type="term" value="F:ATP binding"/>
    <property type="evidence" value="ECO:0007669"/>
    <property type="project" value="UniProtKB-KW"/>
</dbReference>
<dbReference type="PANTHER" id="PTHR43166">
    <property type="entry name" value="AMINO ACID IMPORT ATP-BINDING PROTEIN"/>
    <property type="match status" value="1"/>
</dbReference>
<feature type="transmembrane region" description="Helical" evidence="12">
    <location>
        <begin position="52"/>
        <end position="79"/>
    </location>
</feature>
<evidence type="ECO:0000256" key="5">
    <source>
        <dbReference type="ARBA" id="ARBA00022475"/>
    </source>
</evidence>
<feature type="chain" id="PRO_5027011677" evidence="13">
    <location>
        <begin position="29"/>
        <end position="568"/>
    </location>
</feature>
<keyword evidence="11 12" id="KW-0472">Membrane</keyword>
<evidence type="ECO:0000313" key="16">
    <source>
        <dbReference type="EMBL" id="CAB3760507.1"/>
    </source>
</evidence>
<keyword evidence="13" id="KW-0732">Signal</keyword>
<keyword evidence="8" id="KW-0547">Nucleotide-binding</keyword>
<dbReference type="Proteomes" id="UP000494329">
    <property type="component" value="Unassembled WGS sequence"/>
</dbReference>
<feature type="transmembrane region" description="Helical" evidence="12">
    <location>
        <begin position="225"/>
        <end position="247"/>
    </location>
</feature>
<dbReference type="AlphaFoldDB" id="A0A6J5E3F2"/>
<dbReference type="CDD" id="cd06261">
    <property type="entry name" value="TM_PBP2"/>
    <property type="match status" value="1"/>
</dbReference>
<dbReference type="PROSITE" id="PS00211">
    <property type="entry name" value="ABC_TRANSPORTER_1"/>
    <property type="match status" value="1"/>
</dbReference>
<evidence type="ECO:0000256" key="10">
    <source>
        <dbReference type="ARBA" id="ARBA00022989"/>
    </source>
</evidence>
<dbReference type="PROSITE" id="PS50893">
    <property type="entry name" value="ABC_TRANSPORTER_2"/>
    <property type="match status" value="1"/>
</dbReference>
<comment type="subcellular location">
    <subcellularLocation>
        <location evidence="2">Cell inner membrane</location>
        <topology evidence="2">Multi-pass membrane protein</topology>
    </subcellularLocation>
    <subcellularLocation>
        <location evidence="12">Cell membrane</location>
        <topology evidence="12">Multi-pass membrane protein</topology>
    </subcellularLocation>
    <subcellularLocation>
        <location evidence="1">Cell membrane</location>
        <topology evidence="1">Peripheral membrane protein</topology>
    </subcellularLocation>
</comment>
<evidence type="ECO:0000256" key="4">
    <source>
        <dbReference type="ARBA" id="ARBA00022448"/>
    </source>
</evidence>
<dbReference type="SMART" id="SM00382">
    <property type="entry name" value="AAA"/>
    <property type="match status" value="1"/>
</dbReference>
<dbReference type="SUPFAM" id="SSF52540">
    <property type="entry name" value="P-loop containing nucleoside triphosphate hydrolases"/>
    <property type="match status" value="1"/>
</dbReference>
<keyword evidence="5" id="KW-1003">Cell membrane</keyword>
<name>A0A6J5E3F2_9BURK</name>
<dbReference type="Pfam" id="PF00528">
    <property type="entry name" value="BPD_transp_1"/>
    <property type="match status" value="1"/>
</dbReference>
<dbReference type="SUPFAM" id="SSF161098">
    <property type="entry name" value="MetI-like"/>
    <property type="match status" value="1"/>
</dbReference>
<dbReference type="InterPro" id="IPR010065">
    <property type="entry name" value="AA_ABC_transptr_permease_3TM"/>
</dbReference>
<dbReference type="GO" id="GO:0043190">
    <property type="term" value="C:ATP-binding cassette (ABC) transporter complex"/>
    <property type="evidence" value="ECO:0007669"/>
    <property type="project" value="InterPro"/>
</dbReference>
<dbReference type="GO" id="GO:0022857">
    <property type="term" value="F:transmembrane transporter activity"/>
    <property type="evidence" value="ECO:0007669"/>
    <property type="project" value="InterPro"/>
</dbReference>
<dbReference type="GO" id="GO:0016887">
    <property type="term" value="F:ATP hydrolysis activity"/>
    <property type="evidence" value="ECO:0007669"/>
    <property type="project" value="InterPro"/>
</dbReference>
<proteinExistence type="inferred from homology"/>
<organism evidence="16 17">
    <name type="scientific">Paraburkholderia solisilvae</name>
    <dbReference type="NCBI Taxonomy" id="624376"/>
    <lineage>
        <taxon>Bacteria</taxon>
        <taxon>Pseudomonadati</taxon>
        <taxon>Pseudomonadota</taxon>
        <taxon>Betaproteobacteria</taxon>
        <taxon>Burkholderiales</taxon>
        <taxon>Burkholderiaceae</taxon>
        <taxon>Paraburkholderia</taxon>
    </lineage>
</organism>
<dbReference type="InterPro" id="IPR027417">
    <property type="entry name" value="P-loop_NTPase"/>
</dbReference>
<comment type="similarity">
    <text evidence="3">Belongs to the binding-protein-dependent transport system permease family. HisMQ subfamily.</text>
</comment>
<evidence type="ECO:0000256" key="8">
    <source>
        <dbReference type="ARBA" id="ARBA00022741"/>
    </source>
</evidence>
<evidence type="ECO:0000256" key="2">
    <source>
        <dbReference type="ARBA" id="ARBA00004429"/>
    </source>
</evidence>
<dbReference type="Gene3D" id="3.40.50.300">
    <property type="entry name" value="P-loop containing nucleotide triphosphate hydrolases"/>
    <property type="match status" value="1"/>
</dbReference>